<evidence type="ECO:0000313" key="3">
    <source>
        <dbReference type="Proteomes" id="UP000225277"/>
    </source>
</evidence>
<feature type="compositionally biased region" description="Polar residues" evidence="1">
    <location>
        <begin position="260"/>
        <end position="278"/>
    </location>
</feature>
<dbReference type="RefSeq" id="XP_023627397.1">
    <property type="nucleotide sequence ID" value="XM_023771629.1"/>
</dbReference>
<dbReference type="InterPro" id="IPR036866">
    <property type="entry name" value="RibonucZ/Hydroxyglut_hydro"/>
</dbReference>
<dbReference type="InterPro" id="IPR051682">
    <property type="entry name" value="Mito_Persulfide_Diox"/>
</dbReference>
<evidence type="ECO:0000256" key="1">
    <source>
        <dbReference type="SAM" id="MobiDB-lite"/>
    </source>
</evidence>
<dbReference type="SUPFAM" id="SSF56281">
    <property type="entry name" value="Metallo-hydrolase/oxidoreductase"/>
    <property type="match status" value="1"/>
</dbReference>
<dbReference type="AlphaFoldDB" id="A0A2D3UYH5"/>
<proteinExistence type="predicted"/>
<dbReference type="PANTHER" id="PTHR43084">
    <property type="entry name" value="PERSULFIDE DIOXYGENASE ETHE1"/>
    <property type="match status" value="1"/>
</dbReference>
<evidence type="ECO:0000313" key="2">
    <source>
        <dbReference type="EMBL" id="CZT20508.1"/>
    </source>
</evidence>
<reference evidence="2 3" key="1">
    <citation type="submission" date="2016-03" db="EMBL/GenBank/DDBJ databases">
        <authorList>
            <person name="Ploux O."/>
        </authorList>
    </citation>
    <scope>NUCLEOTIDE SEQUENCE [LARGE SCALE GENOMIC DNA]</scope>
    <source>
        <strain evidence="2 3">URUG2</strain>
    </source>
</reference>
<dbReference type="GO" id="GO:0050313">
    <property type="term" value="F:sulfur dioxygenase activity"/>
    <property type="evidence" value="ECO:0007669"/>
    <property type="project" value="TreeGrafter"/>
</dbReference>
<dbReference type="STRING" id="112498.A0A2D3UYH5"/>
<evidence type="ECO:0008006" key="4">
    <source>
        <dbReference type="Google" id="ProtNLM"/>
    </source>
</evidence>
<accession>A0A2D3UYH5</accession>
<sequence length="327" mass="36923">MVDLRTPPGSIELPPDTKIAIDDSEGSQAIRSDIEPIIHTLHEGTTGRYQYLLADPITKDAIIIDPVLDQNPYASGITTTAADHILYLVRQNNYRVVRILETHSIQEHPTSAWYLRTQLRDSNGQMPRICTGKAIAGMQRMFARQYQVQDAGWASRFDFFRDGQIFVVGEMKIQAVQLLSQPDWFGFIVGHHIFIGKEMPTTTTQGRPPPQRLPLRRLAQFVGRYNFHPQANSNISRPSTAQSEVSQWMHDAVLPRHESATATHESTYASREPQSPLSPLSPRGSNGMARMRRIMGRQNTSDDWHSVSSRGSSRQSERRISQLPELA</sequence>
<dbReference type="GO" id="GO:0070813">
    <property type="term" value="P:hydrogen sulfide metabolic process"/>
    <property type="evidence" value="ECO:0007669"/>
    <property type="project" value="TreeGrafter"/>
</dbReference>
<dbReference type="Proteomes" id="UP000225277">
    <property type="component" value="Unassembled WGS sequence"/>
</dbReference>
<dbReference type="EMBL" id="FJUY01000009">
    <property type="protein sequence ID" value="CZT20508.1"/>
    <property type="molecule type" value="Genomic_DNA"/>
</dbReference>
<dbReference type="OrthoDB" id="449487at2759"/>
<dbReference type="Gene3D" id="3.60.15.10">
    <property type="entry name" value="Ribonuclease Z/Hydroxyacylglutathione hydrolase-like"/>
    <property type="match status" value="1"/>
</dbReference>
<name>A0A2D3UYH5_9PEZI</name>
<dbReference type="GO" id="GO:0006749">
    <property type="term" value="P:glutathione metabolic process"/>
    <property type="evidence" value="ECO:0007669"/>
    <property type="project" value="TreeGrafter"/>
</dbReference>
<organism evidence="2 3">
    <name type="scientific">Ramularia collo-cygni</name>
    <dbReference type="NCBI Taxonomy" id="112498"/>
    <lineage>
        <taxon>Eukaryota</taxon>
        <taxon>Fungi</taxon>
        <taxon>Dikarya</taxon>
        <taxon>Ascomycota</taxon>
        <taxon>Pezizomycotina</taxon>
        <taxon>Dothideomycetes</taxon>
        <taxon>Dothideomycetidae</taxon>
        <taxon>Mycosphaerellales</taxon>
        <taxon>Mycosphaerellaceae</taxon>
        <taxon>Ramularia</taxon>
    </lineage>
</organism>
<protein>
    <recommendedName>
        <fullName evidence="4">Metallo-beta-lactamase domain-containing protein</fullName>
    </recommendedName>
</protein>
<feature type="region of interest" description="Disordered" evidence="1">
    <location>
        <begin position="257"/>
        <end position="327"/>
    </location>
</feature>
<dbReference type="GeneID" id="35601505"/>
<keyword evidence="3" id="KW-1185">Reference proteome</keyword>
<dbReference type="PANTHER" id="PTHR43084:SF1">
    <property type="entry name" value="PERSULFIDE DIOXYGENASE ETHE1, MITOCHONDRIAL"/>
    <property type="match status" value="1"/>
</dbReference>
<gene>
    <name evidence="2" type="ORF">RCC_06368</name>
</gene>